<feature type="transmembrane region" description="Helical" evidence="1">
    <location>
        <begin position="36"/>
        <end position="56"/>
    </location>
</feature>
<organism evidence="2 3">
    <name type="scientific">Tropicimonas omnivorans</name>
    <dbReference type="NCBI Taxonomy" id="3075590"/>
    <lineage>
        <taxon>Bacteria</taxon>
        <taxon>Pseudomonadati</taxon>
        <taxon>Pseudomonadota</taxon>
        <taxon>Alphaproteobacteria</taxon>
        <taxon>Rhodobacterales</taxon>
        <taxon>Roseobacteraceae</taxon>
        <taxon>Tropicimonas</taxon>
    </lineage>
</organism>
<dbReference type="EMBL" id="JAVRHL010000002">
    <property type="protein sequence ID" value="MDT0682865.1"/>
    <property type="molecule type" value="Genomic_DNA"/>
</dbReference>
<feature type="transmembrane region" description="Helical" evidence="1">
    <location>
        <begin position="247"/>
        <end position="268"/>
    </location>
</feature>
<reference evidence="2 3" key="1">
    <citation type="submission" date="2023-09" db="EMBL/GenBank/DDBJ databases">
        <authorList>
            <person name="Rey-Velasco X."/>
        </authorList>
    </citation>
    <scope>NUCLEOTIDE SEQUENCE [LARGE SCALE GENOMIC DNA]</scope>
    <source>
        <strain evidence="2 3">F158</strain>
    </source>
</reference>
<keyword evidence="1" id="KW-0812">Transmembrane</keyword>
<dbReference type="InterPro" id="IPR037185">
    <property type="entry name" value="EmrE-like"/>
</dbReference>
<feature type="transmembrane region" description="Helical" evidence="1">
    <location>
        <begin position="152"/>
        <end position="170"/>
    </location>
</feature>
<evidence type="ECO:0000256" key="1">
    <source>
        <dbReference type="SAM" id="Phobius"/>
    </source>
</evidence>
<keyword evidence="1" id="KW-0472">Membrane</keyword>
<dbReference type="Proteomes" id="UP001265259">
    <property type="component" value="Unassembled WGS sequence"/>
</dbReference>
<protein>
    <submittedName>
        <fullName evidence="2">DMT family transporter</fullName>
    </submittedName>
</protein>
<accession>A0ABU3DGM1</accession>
<feature type="transmembrane region" description="Helical" evidence="1">
    <location>
        <begin position="112"/>
        <end position="140"/>
    </location>
</feature>
<keyword evidence="3" id="KW-1185">Reference proteome</keyword>
<feature type="transmembrane region" description="Helical" evidence="1">
    <location>
        <begin position="219"/>
        <end position="241"/>
    </location>
</feature>
<feature type="transmembrane region" description="Helical" evidence="1">
    <location>
        <begin position="182"/>
        <end position="207"/>
    </location>
</feature>
<evidence type="ECO:0000313" key="3">
    <source>
        <dbReference type="Proteomes" id="UP001265259"/>
    </source>
</evidence>
<keyword evidence="1" id="KW-1133">Transmembrane helix</keyword>
<comment type="caution">
    <text evidence="2">The sequence shown here is derived from an EMBL/GenBank/DDBJ whole genome shotgun (WGS) entry which is preliminary data.</text>
</comment>
<gene>
    <name evidence="2" type="ORF">RM543_09220</name>
</gene>
<evidence type="ECO:0000313" key="2">
    <source>
        <dbReference type="EMBL" id="MDT0682865.1"/>
    </source>
</evidence>
<feature type="transmembrane region" description="Helical" evidence="1">
    <location>
        <begin position="68"/>
        <end position="92"/>
    </location>
</feature>
<dbReference type="SUPFAM" id="SSF103481">
    <property type="entry name" value="Multidrug resistance efflux transporter EmrE"/>
    <property type="match status" value="2"/>
</dbReference>
<sequence>MEPWILATFAAALFQTVRFALQKRLNMGGLSSAGATWARFLWAAPFLVLGLGAALVAGQEMPAAAPSFWLFALGGAVGQIAATIWVVSLFRLRHFAVGITLKKSEILMTAAMGWAILGDTLPLLAVLAILIGACGLVVLSLPERGLRPDGRALMLGLASGAAFAVAGVSYRGATLALMDGSVALRAGVALTIVVVMQTAIMAAWFALSDRPQIVAVLRAWRPGLLVGLTSLAGSYCWFAAFAQMNAAVVQAVGQVELLFGIAGGVLFFEERITLREGTGIAALGASILALIVLT</sequence>
<dbReference type="RefSeq" id="WP_311690815.1">
    <property type="nucleotide sequence ID" value="NZ_JAVRHL010000002.1"/>
</dbReference>
<name>A0ABU3DGM1_9RHOB</name>
<proteinExistence type="predicted"/>